<keyword evidence="2" id="KW-1185">Reference proteome</keyword>
<evidence type="ECO:0000313" key="2">
    <source>
        <dbReference type="Proteomes" id="UP000515317"/>
    </source>
</evidence>
<evidence type="ECO:0000313" key="1">
    <source>
        <dbReference type="EMBL" id="BCJ89517.1"/>
    </source>
</evidence>
<gene>
    <name evidence="1" type="ORF">IZ6_02520</name>
</gene>
<organism evidence="1 2">
    <name type="scientific">Terrihabitans soli</name>
    <dbReference type="NCBI Taxonomy" id="708113"/>
    <lineage>
        <taxon>Bacteria</taxon>
        <taxon>Pseudomonadati</taxon>
        <taxon>Pseudomonadota</taxon>
        <taxon>Alphaproteobacteria</taxon>
        <taxon>Hyphomicrobiales</taxon>
        <taxon>Terrihabitans</taxon>
    </lineage>
</organism>
<proteinExistence type="predicted"/>
<reference evidence="1 2" key="1">
    <citation type="submission" date="2020-08" db="EMBL/GenBank/DDBJ databases">
        <title>Genome sequence of Rhizobiales bacterium strain IZ6.</title>
        <authorList>
            <person name="Nakai R."/>
            <person name="Naganuma T."/>
        </authorList>
    </citation>
    <scope>NUCLEOTIDE SEQUENCE [LARGE SCALE GENOMIC DNA]</scope>
    <source>
        <strain evidence="1 2">IZ6</strain>
    </source>
</reference>
<dbReference type="EMBL" id="AP023361">
    <property type="protein sequence ID" value="BCJ89517.1"/>
    <property type="molecule type" value="Genomic_DNA"/>
</dbReference>
<accession>A0A6S6QNM3</accession>
<dbReference type="AlphaFoldDB" id="A0A6S6QNM3"/>
<dbReference type="KEGG" id="tso:IZ6_02520"/>
<protein>
    <submittedName>
        <fullName evidence="1">Uncharacterized protein</fullName>
    </submittedName>
</protein>
<dbReference type="Proteomes" id="UP000515317">
    <property type="component" value="Chromosome"/>
</dbReference>
<sequence>MSNSLASFLALSIGSPTSSTYGSRRDRDDDKDTGLSDFFQMFGQGLMQSALEQIRALDTQATPDSAGGEGVQDFAENYLRQSTLEMMRSVTARGNTGWPGNLLGSNDNIFSGLGLGDLSGFADFPGLSDFSGLASFPGLGAFPQLGAYQNAGLASQLGGSSYLIEDALKTIAKGLGKSLDEVRATHLSGFTAAL</sequence>
<name>A0A6S6QNM3_9HYPH</name>